<dbReference type="Gene3D" id="1.10.3730.20">
    <property type="match status" value="1"/>
</dbReference>
<dbReference type="SUPFAM" id="SSF103481">
    <property type="entry name" value="Multidrug resistance efflux transporter EmrE"/>
    <property type="match status" value="2"/>
</dbReference>
<dbReference type="RefSeq" id="WP_117673543.1">
    <property type="nucleotide sequence ID" value="NZ_CABOGR010000023.1"/>
</dbReference>
<dbReference type="PANTHER" id="PTHR22911:SF137">
    <property type="entry name" value="SOLUTE CARRIER FAMILY 35 MEMBER G2-RELATED"/>
    <property type="match status" value="1"/>
</dbReference>
<dbReference type="Proteomes" id="UP000284361">
    <property type="component" value="Unassembled WGS sequence"/>
</dbReference>
<keyword evidence="11" id="KW-1185">Reference proteome</keyword>
<dbReference type="STRING" id="310297.BHV76_09145"/>
<gene>
    <name evidence="8" type="ORF">DW035_13025</name>
    <name evidence="7" type="ORF">DW653_14825</name>
    <name evidence="6" type="ORF">DW789_10130</name>
    <name evidence="5" type="ORF">DXB87_16800</name>
    <name evidence="4" type="ORF">DXC17_07335</name>
    <name evidence="3" type="ORF">DXD04_12140</name>
</gene>
<dbReference type="EMBL" id="QROI01000022">
    <property type="protein sequence ID" value="RHL13045.1"/>
    <property type="molecule type" value="Genomic_DNA"/>
</dbReference>
<protein>
    <submittedName>
        <fullName evidence="5">DMT family transporter</fullName>
    </submittedName>
</protein>
<reference evidence="9 10" key="1">
    <citation type="submission" date="2018-08" db="EMBL/GenBank/DDBJ databases">
        <title>A genome reference for cultivated species of the human gut microbiota.</title>
        <authorList>
            <person name="Zou Y."/>
            <person name="Xue W."/>
            <person name="Luo G."/>
        </authorList>
    </citation>
    <scope>NUCLEOTIDE SEQUENCE [LARGE SCALE GENOMIC DNA]</scope>
    <source>
        <strain evidence="8 14">AF39-11</strain>
        <strain evidence="7 12">AM23-23</strain>
        <strain evidence="6 13">AM31-10</strain>
        <strain evidence="5 10">OM06-2</strain>
        <strain evidence="4 9">OM08-14</strain>
        <strain evidence="3 11">TF10-3AC</strain>
    </source>
</reference>
<dbReference type="EMBL" id="QSJG01000020">
    <property type="protein sequence ID" value="RHD53755.1"/>
    <property type="molecule type" value="Genomic_DNA"/>
</dbReference>
<evidence type="ECO:0000313" key="6">
    <source>
        <dbReference type="EMBL" id="RHD53755.1"/>
    </source>
</evidence>
<keyword evidence="1" id="KW-0812">Transmembrane</keyword>
<feature type="transmembrane region" description="Helical" evidence="1">
    <location>
        <begin position="272"/>
        <end position="292"/>
    </location>
</feature>
<dbReference type="Proteomes" id="UP000260780">
    <property type="component" value="Unassembled WGS sequence"/>
</dbReference>
<feature type="domain" description="EamA" evidence="2">
    <location>
        <begin position="6"/>
        <end position="142"/>
    </location>
</feature>
<feature type="transmembrane region" description="Helical" evidence="1">
    <location>
        <begin position="70"/>
        <end position="92"/>
    </location>
</feature>
<dbReference type="EMBL" id="QSTF01000014">
    <property type="protein sequence ID" value="RGM40613.1"/>
    <property type="molecule type" value="Genomic_DNA"/>
</dbReference>
<evidence type="ECO:0000313" key="10">
    <source>
        <dbReference type="Proteomes" id="UP000260814"/>
    </source>
</evidence>
<dbReference type="Proteomes" id="UP000284916">
    <property type="component" value="Unassembled WGS sequence"/>
</dbReference>
<evidence type="ECO:0000313" key="4">
    <source>
        <dbReference type="EMBL" id="RGM40613.1"/>
    </source>
</evidence>
<evidence type="ECO:0000313" key="8">
    <source>
        <dbReference type="EMBL" id="RHL13045.1"/>
    </source>
</evidence>
<organism evidence="5 10">
    <name type="scientific">Phocaeicola plebeius</name>
    <dbReference type="NCBI Taxonomy" id="310297"/>
    <lineage>
        <taxon>Bacteria</taxon>
        <taxon>Pseudomonadati</taxon>
        <taxon>Bacteroidota</taxon>
        <taxon>Bacteroidia</taxon>
        <taxon>Bacteroidales</taxon>
        <taxon>Bacteroidaceae</taxon>
        <taxon>Phocaeicola</taxon>
    </lineage>
</organism>
<dbReference type="EMBL" id="QSTW01000038">
    <property type="protein sequence ID" value="RGM84849.1"/>
    <property type="molecule type" value="Genomic_DNA"/>
</dbReference>
<dbReference type="EMBL" id="QRHQ01000041">
    <property type="protein sequence ID" value="RHF86828.1"/>
    <property type="molecule type" value="Genomic_DNA"/>
</dbReference>
<feature type="transmembrane region" description="Helical" evidence="1">
    <location>
        <begin position="38"/>
        <end position="55"/>
    </location>
</feature>
<feature type="transmembrane region" description="Helical" evidence="1">
    <location>
        <begin position="216"/>
        <end position="238"/>
    </location>
</feature>
<dbReference type="InterPro" id="IPR000620">
    <property type="entry name" value="EamA_dom"/>
</dbReference>
<keyword evidence="1" id="KW-0472">Membrane</keyword>
<keyword evidence="1" id="KW-1133">Transmembrane helix</keyword>
<dbReference type="Proteomes" id="UP000260862">
    <property type="component" value="Unassembled WGS sequence"/>
</dbReference>
<dbReference type="GO" id="GO:0016020">
    <property type="term" value="C:membrane"/>
    <property type="evidence" value="ECO:0007669"/>
    <property type="project" value="InterPro"/>
</dbReference>
<comment type="caution">
    <text evidence="5">The sequence shown here is derived from an EMBL/GenBank/DDBJ whole genome shotgun (WGS) entry which is preliminary data.</text>
</comment>
<evidence type="ECO:0000313" key="13">
    <source>
        <dbReference type="Proteomes" id="UP000284361"/>
    </source>
</evidence>
<evidence type="ECO:0000313" key="11">
    <source>
        <dbReference type="Proteomes" id="UP000260862"/>
    </source>
</evidence>
<feature type="transmembrane region" description="Helical" evidence="1">
    <location>
        <begin position="104"/>
        <end position="121"/>
    </location>
</feature>
<evidence type="ECO:0000313" key="7">
    <source>
        <dbReference type="EMBL" id="RHF86828.1"/>
    </source>
</evidence>
<feature type="transmembrane region" description="Helical" evidence="1">
    <location>
        <begin position="128"/>
        <end position="147"/>
    </location>
</feature>
<evidence type="ECO:0000256" key="1">
    <source>
        <dbReference type="SAM" id="Phobius"/>
    </source>
</evidence>
<proteinExistence type="predicted"/>
<dbReference type="Proteomes" id="UP000260814">
    <property type="component" value="Unassembled WGS sequence"/>
</dbReference>
<feature type="domain" description="EamA" evidence="2">
    <location>
        <begin position="157"/>
        <end position="287"/>
    </location>
</feature>
<dbReference type="PANTHER" id="PTHR22911">
    <property type="entry name" value="ACYL-MALONYL CONDENSING ENZYME-RELATED"/>
    <property type="match status" value="1"/>
</dbReference>
<evidence type="ECO:0000313" key="14">
    <source>
        <dbReference type="Proteomes" id="UP000284916"/>
    </source>
</evidence>
<accession>A0A3E4Z3S4</accession>
<feature type="transmembrane region" description="Helical" evidence="1">
    <location>
        <begin position="186"/>
        <end position="210"/>
    </location>
</feature>
<evidence type="ECO:0000313" key="5">
    <source>
        <dbReference type="EMBL" id="RGM84849.1"/>
    </source>
</evidence>
<dbReference type="EMBL" id="QSQT01000023">
    <property type="protein sequence ID" value="RGK53363.1"/>
    <property type="molecule type" value="Genomic_DNA"/>
</dbReference>
<dbReference type="AlphaFoldDB" id="A0A3E4Z3S4"/>
<feature type="transmembrane region" description="Helical" evidence="1">
    <location>
        <begin position="250"/>
        <end position="266"/>
    </location>
</feature>
<dbReference type="Proteomes" id="UP000283485">
    <property type="component" value="Unassembled WGS sequence"/>
</dbReference>
<name>A0A3E4Z3S4_9BACT</name>
<sequence length="302" mass="33150">MTNDSKAIACACVAVLSWSTVATAFKMALRYLTHFEMLWVASLTSLVIFAVLLTAQRKWRLLGNLTGKQWLYYAGLGLLNPVAYYLVLFKAYDLLPAQVAQPINYAWPIVLLILLALFAGQPIPKKKYIGMFVSLAGVALISIGTGFNGEMSVSTEGFLLAALSAVLWATYWMLNNRNKVQTDGSVVLFLTFLFGSVYLSVGALFCGLNLSSLTGVLSGMYVGGFEMGIPFIFFGLAMRKTSNPALINQLCYLSPFMSLFFISVVLGEQIVFTTYIGLVMIVLGIVFNQYFVKSSNQAKIVQ</sequence>
<dbReference type="Pfam" id="PF00892">
    <property type="entry name" value="EamA"/>
    <property type="match status" value="2"/>
</dbReference>
<feature type="transmembrane region" description="Helical" evidence="1">
    <location>
        <begin position="153"/>
        <end position="174"/>
    </location>
</feature>
<evidence type="ECO:0000313" key="3">
    <source>
        <dbReference type="EMBL" id="RGK53363.1"/>
    </source>
</evidence>
<dbReference type="InterPro" id="IPR037185">
    <property type="entry name" value="EmrE-like"/>
</dbReference>
<evidence type="ECO:0000259" key="2">
    <source>
        <dbReference type="Pfam" id="PF00892"/>
    </source>
</evidence>
<evidence type="ECO:0000313" key="12">
    <source>
        <dbReference type="Proteomes" id="UP000283485"/>
    </source>
</evidence>
<evidence type="ECO:0000313" key="9">
    <source>
        <dbReference type="Proteomes" id="UP000260780"/>
    </source>
</evidence>